<proteinExistence type="predicted"/>
<name>A0ABV0ZQM6_9TELE</name>
<evidence type="ECO:0000313" key="3">
    <source>
        <dbReference type="Proteomes" id="UP001469553"/>
    </source>
</evidence>
<accession>A0ABV0ZQM6</accession>
<reference evidence="2 3" key="1">
    <citation type="submission" date="2021-06" db="EMBL/GenBank/DDBJ databases">
        <authorList>
            <person name="Palmer J.M."/>
        </authorList>
    </citation>
    <scope>NUCLEOTIDE SEQUENCE [LARGE SCALE GENOMIC DNA]</scope>
    <source>
        <strain evidence="2 3">AS_MEX2019</strain>
        <tissue evidence="2">Muscle</tissue>
    </source>
</reference>
<dbReference type="EMBL" id="JAHRIP010069194">
    <property type="protein sequence ID" value="MEQ2308564.1"/>
    <property type="molecule type" value="Genomic_DNA"/>
</dbReference>
<evidence type="ECO:0000256" key="1">
    <source>
        <dbReference type="SAM" id="MobiDB-lite"/>
    </source>
</evidence>
<feature type="compositionally biased region" description="Basic and acidic residues" evidence="1">
    <location>
        <begin position="73"/>
        <end position="89"/>
    </location>
</feature>
<keyword evidence="3" id="KW-1185">Reference proteome</keyword>
<comment type="caution">
    <text evidence="2">The sequence shown here is derived from an EMBL/GenBank/DDBJ whole genome shotgun (WGS) entry which is preliminary data.</text>
</comment>
<dbReference type="Proteomes" id="UP001469553">
    <property type="component" value="Unassembled WGS sequence"/>
</dbReference>
<sequence length="89" mass="9597">MRTRSSVGVALVGQHDACTCNSGKHRSKEPKKNNKQRLRFRAQNQHSDHLASARSSQVTEDGGDPGGNVEAGEPGREQQIEEGVKESGS</sequence>
<evidence type="ECO:0000313" key="2">
    <source>
        <dbReference type="EMBL" id="MEQ2308564.1"/>
    </source>
</evidence>
<organism evidence="2 3">
    <name type="scientific">Ameca splendens</name>
    <dbReference type="NCBI Taxonomy" id="208324"/>
    <lineage>
        <taxon>Eukaryota</taxon>
        <taxon>Metazoa</taxon>
        <taxon>Chordata</taxon>
        <taxon>Craniata</taxon>
        <taxon>Vertebrata</taxon>
        <taxon>Euteleostomi</taxon>
        <taxon>Actinopterygii</taxon>
        <taxon>Neopterygii</taxon>
        <taxon>Teleostei</taxon>
        <taxon>Neoteleostei</taxon>
        <taxon>Acanthomorphata</taxon>
        <taxon>Ovalentaria</taxon>
        <taxon>Atherinomorphae</taxon>
        <taxon>Cyprinodontiformes</taxon>
        <taxon>Goodeidae</taxon>
        <taxon>Ameca</taxon>
    </lineage>
</organism>
<protein>
    <submittedName>
        <fullName evidence="2">Uncharacterized protein</fullName>
    </submittedName>
</protein>
<feature type="region of interest" description="Disordered" evidence="1">
    <location>
        <begin position="42"/>
        <end position="89"/>
    </location>
</feature>
<gene>
    <name evidence="2" type="ORF">AMECASPLE_029417</name>
</gene>